<protein>
    <recommendedName>
        <fullName evidence="2">Myb/SANT-like domain-containing protein</fullName>
    </recommendedName>
</protein>
<dbReference type="AlphaFoldDB" id="A0A804R5H7"/>
<name>A0A804R5H7_MAIZE</name>
<dbReference type="InParanoid" id="A0A804R5H7"/>
<dbReference type="PANTHER" id="PTHR46934:SF8">
    <property type="entry name" value="OS06G0481800 PROTEIN"/>
    <property type="match status" value="1"/>
</dbReference>
<proteinExistence type="predicted"/>
<dbReference type="Proteomes" id="UP000007305">
    <property type="component" value="Chromosome 9"/>
</dbReference>
<reference evidence="4" key="1">
    <citation type="journal article" date="2009" name="Science">
        <title>The B73 maize genome: complexity, diversity, and dynamics.</title>
        <authorList>
            <person name="Schnable P.S."/>
            <person name="Ware D."/>
            <person name="Fulton R.S."/>
            <person name="Stein J.C."/>
            <person name="Wei F."/>
            <person name="Pasternak S."/>
            <person name="Liang C."/>
            <person name="Zhang J."/>
            <person name="Fulton L."/>
            <person name="Graves T.A."/>
            <person name="Minx P."/>
            <person name="Reily A.D."/>
            <person name="Courtney L."/>
            <person name="Kruchowski S.S."/>
            <person name="Tomlinson C."/>
            <person name="Strong C."/>
            <person name="Delehaunty K."/>
            <person name="Fronick C."/>
            <person name="Courtney B."/>
            <person name="Rock S.M."/>
            <person name="Belter E."/>
            <person name="Du F."/>
            <person name="Kim K."/>
            <person name="Abbott R.M."/>
            <person name="Cotton M."/>
            <person name="Levy A."/>
            <person name="Marchetto P."/>
            <person name="Ochoa K."/>
            <person name="Jackson S.M."/>
            <person name="Gillam B."/>
            <person name="Chen W."/>
            <person name="Yan L."/>
            <person name="Higginbotham J."/>
            <person name="Cardenas M."/>
            <person name="Waligorski J."/>
            <person name="Applebaum E."/>
            <person name="Phelps L."/>
            <person name="Falcone J."/>
            <person name="Kanchi K."/>
            <person name="Thane T."/>
            <person name="Scimone A."/>
            <person name="Thane N."/>
            <person name="Henke J."/>
            <person name="Wang T."/>
            <person name="Ruppert J."/>
            <person name="Shah N."/>
            <person name="Rotter K."/>
            <person name="Hodges J."/>
            <person name="Ingenthron E."/>
            <person name="Cordes M."/>
            <person name="Kohlberg S."/>
            <person name="Sgro J."/>
            <person name="Delgado B."/>
            <person name="Mead K."/>
            <person name="Chinwalla A."/>
            <person name="Leonard S."/>
            <person name="Crouse K."/>
            <person name="Collura K."/>
            <person name="Kudrna D."/>
            <person name="Currie J."/>
            <person name="He R."/>
            <person name="Angelova A."/>
            <person name="Rajasekar S."/>
            <person name="Mueller T."/>
            <person name="Lomeli R."/>
            <person name="Scara G."/>
            <person name="Ko A."/>
            <person name="Delaney K."/>
            <person name="Wissotski M."/>
            <person name="Lopez G."/>
            <person name="Campos D."/>
            <person name="Braidotti M."/>
            <person name="Ashley E."/>
            <person name="Golser W."/>
            <person name="Kim H."/>
            <person name="Lee S."/>
            <person name="Lin J."/>
            <person name="Dujmic Z."/>
            <person name="Kim W."/>
            <person name="Talag J."/>
            <person name="Zuccolo A."/>
            <person name="Fan C."/>
            <person name="Sebastian A."/>
            <person name="Kramer M."/>
            <person name="Spiegel L."/>
            <person name="Nascimento L."/>
            <person name="Zutavern T."/>
            <person name="Miller B."/>
            <person name="Ambroise C."/>
            <person name="Muller S."/>
            <person name="Spooner W."/>
            <person name="Narechania A."/>
            <person name="Ren L."/>
            <person name="Wei S."/>
            <person name="Kumari S."/>
            <person name="Faga B."/>
            <person name="Levy M.J."/>
            <person name="McMahan L."/>
            <person name="Van Buren P."/>
            <person name="Vaughn M.W."/>
            <person name="Ying K."/>
            <person name="Yeh C.-T."/>
            <person name="Emrich S.J."/>
            <person name="Jia Y."/>
            <person name="Kalyanaraman A."/>
            <person name="Hsia A.-P."/>
            <person name="Barbazuk W.B."/>
            <person name="Baucom R.S."/>
            <person name="Brutnell T.P."/>
            <person name="Carpita N.C."/>
            <person name="Chaparro C."/>
            <person name="Chia J.-M."/>
            <person name="Deragon J.-M."/>
            <person name="Estill J.C."/>
            <person name="Fu Y."/>
            <person name="Jeddeloh J.A."/>
            <person name="Han Y."/>
            <person name="Lee H."/>
            <person name="Li P."/>
            <person name="Lisch D.R."/>
            <person name="Liu S."/>
            <person name="Liu Z."/>
            <person name="Nagel D.H."/>
            <person name="McCann M.C."/>
            <person name="SanMiguel P."/>
            <person name="Myers A.M."/>
            <person name="Nettleton D."/>
            <person name="Nguyen J."/>
            <person name="Penning B.W."/>
            <person name="Ponnala L."/>
            <person name="Schneider K.L."/>
            <person name="Schwartz D.C."/>
            <person name="Sharma A."/>
            <person name="Soderlund C."/>
            <person name="Springer N.M."/>
            <person name="Sun Q."/>
            <person name="Wang H."/>
            <person name="Waterman M."/>
            <person name="Westerman R."/>
            <person name="Wolfgruber T.K."/>
            <person name="Yang L."/>
            <person name="Yu Y."/>
            <person name="Zhang L."/>
            <person name="Zhou S."/>
            <person name="Zhu Q."/>
            <person name="Bennetzen J.L."/>
            <person name="Dawe R.K."/>
            <person name="Jiang J."/>
            <person name="Jiang N."/>
            <person name="Presting G.G."/>
            <person name="Wessler S.R."/>
            <person name="Aluru S."/>
            <person name="Martienssen R.A."/>
            <person name="Clifton S.W."/>
            <person name="McCombie W.R."/>
            <person name="Wing R.A."/>
            <person name="Wilson R.K."/>
        </authorList>
    </citation>
    <scope>NUCLEOTIDE SEQUENCE [LARGE SCALE GENOMIC DNA]</scope>
    <source>
        <strain evidence="4">cv. B73</strain>
    </source>
</reference>
<evidence type="ECO:0000313" key="3">
    <source>
        <dbReference type="EnsemblPlants" id="Zm00001eb390800_P002"/>
    </source>
</evidence>
<sequence length="595" mass="66086">MGRGLAGEGERSIEKDLRQDRRGVLVEGWRPPSVRKTADVAPLSVHAVERCAHLADDTTRRPVTRATLTTLLKASFGNSGDRKISTRGVEDTSSPSSRASAATASSHRTPPTTRGGRHTVALLACERRHHIFPSNFADPASSHTSGVSPRFAAGHIDIDIVILDPDECVCRLHGSSTDLARMFGRGSPRMNLIQAATMKKISPRSTTNKRKKRTSPKVGRLRANWNSGLEKGLVEILQDHNNDCYKGQNGWSSEAWNRIVKLFHEKFSYVTFTKCQIQDKEKELKRDYKALKEARQQSGVSWDERLCRIEAEEPIWNNLTTSNERLKKFRTKSFPLFEALGELYDGNIAKGTMNFTSIEPSRPPVTQPCQGAATQPSQAAFTLTQPSQIAFTQPSLAAFAQPSRTAFRHPSLAAFPQPSQAAFAQPSQTIFTQPSKAAFTHPSEATFTQPSQAAFTQPSQANISQAICDEDDELRVLDPPAPTSVSKRAKNVGTGNSRTRINKRTQDRNVVEMMGRFLEMKEKQAEADERATTNANEDDFPIQTCIAIVDGMEELSDDEKVDAYDVFKDAQNRAIFMTAKDATRIKWLRKKIART</sequence>
<dbReference type="PANTHER" id="PTHR46934">
    <property type="entry name" value="MYB_DNA-BIND_3 DOMAIN-CONTAINING PROTEIN-RELATED"/>
    <property type="match status" value="1"/>
</dbReference>
<evidence type="ECO:0000259" key="2">
    <source>
        <dbReference type="Pfam" id="PF12776"/>
    </source>
</evidence>
<dbReference type="Pfam" id="PF12776">
    <property type="entry name" value="Myb_DNA-bind_3"/>
    <property type="match status" value="1"/>
</dbReference>
<feature type="compositionally biased region" description="Basic and acidic residues" evidence="1">
    <location>
        <begin position="80"/>
        <end position="90"/>
    </location>
</feature>
<evidence type="ECO:0000313" key="4">
    <source>
        <dbReference type="Proteomes" id="UP000007305"/>
    </source>
</evidence>
<feature type="compositionally biased region" description="Low complexity" evidence="1">
    <location>
        <begin position="92"/>
        <end position="114"/>
    </location>
</feature>
<evidence type="ECO:0000256" key="1">
    <source>
        <dbReference type="SAM" id="MobiDB-lite"/>
    </source>
</evidence>
<feature type="region of interest" description="Disordered" evidence="1">
    <location>
        <begin position="479"/>
        <end position="498"/>
    </location>
</feature>
<reference evidence="3" key="3">
    <citation type="submission" date="2021-05" db="UniProtKB">
        <authorList>
            <consortium name="EnsemblPlants"/>
        </authorList>
    </citation>
    <scope>IDENTIFICATION</scope>
    <source>
        <strain evidence="3">cv. B73</strain>
    </source>
</reference>
<accession>A0A804R5H7</accession>
<dbReference type="EnsemblPlants" id="Zm00001eb390800_T002">
    <property type="protein sequence ID" value="Zm00001eb390800_P002"/>
    <property type="gene ID" value="Zm00001eb390800"/>
</dbReference>
<feature type="domain" description="Myb/SANT-like" evidence="2">
    <location>
        <begin position="224"/>
        <end position="318"/>
    </location>
</feature>
<organism evidence="3 4">
    <name type="scientific">Zea mays</name>
    <name type="common">Maize</name>
    <dbReference type="NCBI Taxonomy" id="4577"/>
    <lineage>
        <taxon>Eukaryota</taxon>
        <taxon>Viridiplantae</taxon>
        <taxon>Streptophyta</taxon>
        <taxon>Embryophyta</taxon>
        <taxon>Tracheophyta</taxon>
        <taxon>Spermatophyta</taxon>
        <taxon>Magnoliopsida</taxon>
        <taxon>Liliopsida</taxon>
        <taxon>Poales</taxon>
        <taxon>Poaceae</taxon>
        <taxon>PACMAD clade</taxon>
        <taxon>Panicoideae</taxon>
        <taxon>Andropogonodae</taxon>
        <taxon>Andropogoneae</taxon>
        <taxon>Tripsacinae</taxon>
        <taxon>Zea</taxon>
    </lineage>
</organism>
<dbReference type="FunCoup" id="A0A804R5H7">
    <property type="interactions" value="11"/>
</dbReference>
<feature type="region of interest" description="Disordered" evidence="1">
    <location>
        <begin position="78"/>
        <end position="117"/>
    </location>
</feature>
<dbReference type="Gramene" id="Zm00001eb390800_T002">
    <property type="protein sequence ID" value="Zm00001eb390800_P002"/>
    <property type="gene ID" value="Zm00001eb390800"/>
</dbReference>
<reference evidence="3" key="2">
    <citation type="submission" date="2019-07" db="EMBL/GenBank/DDBJ databases">
        <authorList>
            <person name="Seetharam A."/>
            <person name="Woodhouse M."/>
            <person name="Cannon E."/>
        </authorList>
    </citation>
    <scope>NUCLEOTIDE SEQUENCE [LARGE SCALE GENOMIC DNA]</scope>
    <source>
        <strain evidence="3">cv. B73</strain>
    </source>
</reference>
<dbReference type="InterPro" id="IPR024752">
    <property type="entry name" value="Myb/SANT-like_dom"/>
</dbReference>
<keyword evidence="4" id="KW-1185">Reference proteome</keyword>